<gene>
    <name evidence="1" type="ORF">BQ2448_5205</name>
    <name evidence="2" type="ORF">BQ2448_5212</name>
</gene>
<dbReference type="EMBL" id="FMSP01000002">
    <property type="protein sequence ID" value="SCV67594.1"/>
    <property type="molecule type" value="Genomic_DNA"/>
</dbReference>
<reference evidence="3" key="1">
    <citation type="submission" date="2016-09" db="EMBL/GenBank/DDBJ databases">
        <authorList>
            <person name="Jeantristanb JTB J.-T."/>
            <person name="Ricardo R."/>
        </authorList>
    </citation>
    <scope>NUCLEOTIDE SEQUENCE [LARGE SCALE GENOMIC DNA]</scope>
</reference>
<protein>
    <submittedName>
        <fullName evidence="1">BQ2448_5205 protein</fullName>
    </submittedName>
    <submittedName>
        <fullName evidence="2">BQ2448_5212 protein</fullName>
    </submittedName>
</protein>
<evidence type="ECO:0000313" key="1">
    <source>
        <dbReference type="EMBL" id="SCV67594.1"/>
    </source>
</evidence>
<organism evidence="2 3">
    <name type="scientific">Microbotryum intermedium</name>
    <dbReference type="NCBI Taxonomy" id="269621"/>
    <lineage>
        <taxon>Eukaryota</taxon>
        <taxon>Fungi</taxon>
        <taxon>Dikarya</taxon>
        <taxon>Basidiomycota</taxon>
        <taxon>Pucciniomycotina</taxon>
        <taxon>Microbotryomycetes</taxon>
        <taxon>Microbotryales</taxon>
        <taxon>Microbotryaceae</taxon>
        <taxon>Microbotryum</taxon>
    </lineage>
</organism>
<sequence length="87" mass="9331">MYKNETARGFVGSLQTVPTFGPAKPDTPGWLEAFTSLPAGLDFVRSAQGKKGSLVATEARRTDPAKALAFSTTQATNARRQIFERAA</sequence>
<dbReference type="EMBL" id="FMSP01000002">
    <property type="protein sequence ID" value="SCV67601.1"/>
    <property type="molecule type" value="Genomic_DNA"/>
</dbReference>
<evidence type="ECO:0000313" key="3">
    <source>
        <dbReference type="Proteomes" id="UP000198372"/>
    </source>
</evidence>
<dbReference type="AlphaFoldDB" id="A0A238F6D3"/>
<dbReference type="Proteomes" id="UP000198372">
    <property type="component" value="Unassembled WGS sequence"/>
</dbReference>
<reference evidence="2" key="2">
    <citation type="submission" date="2016-09" db="EMBL/GenBank/DDBJ databases">
        <authorList>
            <person name="Capua I."/>
            <person name="De Benedictis P."/>
            <person name="Joannis T."/>
            <person name="Lombin L.H."/>
            <person name="Cattoli G."/>
        </authorList>
    </citation>
    <scope>NUCLEOTIDE SEQUENCE [LARGE SCALE GENOMIC DNA]</scope>
</reference>
<name>A0A238F6D3_9BASI</name>
<accession>A0A238F6D3</accession>
<evidence type="ECO:0000313" key="2">
    <source>
        <dbReference type="EMBL" id="SCV67601.1"/>
    </source>
</evidence>
<keyword evidence="3" id="KW-1185">Reference proteome</keyword>
<proteinExistence type="predicted"/>